<dbReference type="Gene3D" id="2.80.10.50">
    <property type="match status" value="1"/>
</dbReference>
<dbReference type="InterPro" id="IPR017853">
    <property type="entry name" value="GH"/>
</dbReference>
<dbReference type="Proteomes" id="UP000002215">
    <property type="component" value="Chromosome"/>
</dbReference>
<dbReference type="SUPFAM" id="SSF50370">
    <property type="entry name" value="Ricin B-like lectins"/>
    <property type="match status" value="1"/>
</dbReference>
<feature type="signal peptide" evidence="4">
    <location>
        <begin position="1"/>
        <end position="19"/>
    </location>
</feature>
<dbReference type="AlphaFoldDB" id="A0A979G2S9"/>
<reference evidence="6 7" key="2">
    <citation type="journal article" date="2010" name="Stand. Genomic Sci.">
        <title>Complete genome sequence of Chitinophaga pinensis type strain (UQM 2034).</title>
        <authorList>
            <person name="Glavina Del Rio T."/>
            <person name="Abt B."/>
            <person name="Spring S."/>
            <person name="Lapidus A."/>
            <person name="Nolan M."/>
            <person name="Tice H."/>
            <person name="Copeland A."/>
            <person name="Cheng J.F."/>
            <person name="Chen F."/>
            <person name="Bruce D."/>
            <person name="Goodwin L."/>
            <person name="Pitluck S."/>
            <person name="Ivanova N."/>
            <person name="Mavromatis K."/>
            <person name="Mikhailova N."/>
            <person name="Pati A."/>
            <person name="Chen A."/>
            <person name="Palaniappan K."/>
            <person name="Land M."/>
            <person name="Hauser L."/>
            <person name="Chang Y.J."/>
            <person name="Jeffries C.D."/>
            <person name="Chain P."/>
            <person name="Saunders E."/>
            <person name="Detter J.C."/>
            <person name="Brettin T."/>
            <person name="Rohde M."/>
            <person name="Goker M."/>
            <person name="Bristow J."/>
            <person name="Eisen J.A."/>
            <person name="Markowitz V."/>
            <person name="Hugenholtz P."/>
            <person name="Kyrpides N.C."/>
            <person name="Klenk H.P."/>
            <person name="Lucas S."/>
        </authorList>
    </citation>
    <scope>NUCLEOTIDE SEQUENCE [LARGE SCALE GENOMIC DNA]</scope>
    <source>
        <strain evidence="7">ATCC 43595 / DSM 2588 / LMG 13176 / NBRC 15968 / NCIMB 11800 / UQM 2034</strain>
    </source>
</reference>
<name>A0A979G2S9_CHIPD</name>
<dbReference type="RefSeq" id="WP_012789794.1">
    <property type="nucleotide sequence ID" value="NC_013132.1"/>
</dbReference>
<dbReference type="KEGG" id="cpi:Cpin_2125"/>
<dbReference type="PROSITE" id="PS51257">
    <property type="entry name" value="PROKAR_LIPOPROTEIN"/>
    <property type="match status" value="1"/>
</dbReference>
<dbReference type="Pfam" id="PF00150">
    <property type="entry name" value="Cellulase"/>
    <property type="match status" value="1"/>
</dbReference>
<feature type="chain" id="PRO_5037953962" evidence="4">
    <location>
        <begin position="20"/>
        <end position="491"/>
    </location>
</feature>
<gene>
    <name evidence="6" type="ordered locus">Cpin_2125</name>
</gene>
<reference evidence="7" key="1">
    <citation type="submission" date="2009-08" db="EMBL/GenBank/DDBJ databases">
        <title>The complete genome of Chitinophaga pinensis DSM 2588.</title>
        <authorList>
            <consortium name="US DOE Joint Genome Institute (JGI-PGF)"/>
            <person name="Lucas S."/>
            <person name="Copeland A."/>
            <person name="Lapidus A."/>
            <person name="Glavina del Rio T."/>
            <person name="Dalin E."/>
            <person name="Tice H."/>
            <person name="Bruce D."/>
            <person name="Goodwin L."/>
            <person name="Pitluck S."/>
            <person name="Kyrpides N."/>
            <person name="Mavromatis K."/>
            <person name="Ivanova N."/>
            <person name="Mikhailova N."/>
            <person name="Sims D."/>
            <person name="Meinche L."/>
            <person name="Brettin T."/>
            <person name="Detter J.C."/>
            <person name="Han C."/>
            <person name="Larimer F."/>
            <person name="Land M."/>
            <person name="Hauser L."/>
            <person name="Markowitz V."/>
            <person name="Cheng J.-F."/>
            <person name="Hugenholtz P."/>
            <person name="Woyke T."/>
            <person name="Wu D."/>
            <person name="Spring S."/>
            <person name="Klenk H.-P."/>
            <person name="Eisen J.A."/>
        </authorList>
    </citation>
    <scope>NUCLEOTIDE SEQUENCE [LARGE SCALE GENOMIC DNA]</scope>
    <source>
        <strain evidence="7">ATCC 43595 / DSM 2588 / LMG 13176 / NBRC 15968 / NCIMB 11800 / UQM 2034</strain>
    </source>
</reference>
<keyword evidence="1 3" id="KW-0378">Hydrolase</keyword>
<keyword evidence="4" id="KW-0732">Signal</keyword>
<dbReference type="InterPro" id="IPR018087">
    <property type="entry name" value="Glyco_hydro_5_CS"/>
</dbReference>
<dbReference type="SMART" id="SM00458">
    <property type="entry name" value="RICIN"/>
    <property type="match status" value="1"/>
</dbReference>
<keyword evidence="2 3" id="KW-0326">Glycosidase</keyword>
<dbReference type="SMR" id="A0A979G2S9"/>
<dbReference type="PROSITE" id="PS00659">
    <property type="entry name" value="GLYCOSYL_HYDROL_F5"/>
    <property type="match status" value="1"/>
</dbReference>
<dbReference type="Gene3D" id="3.20.20.80">
    <property type="entry name" value="Glycosidases"/>
    <property type="match status" value="1"/>
</dbReference>
<dbReference type="PANTHER" id="PTHR34142:SF1">
    <property type="entry name" value="GLYCOSIDE HYDROLASE FAMILY 5 DOMAIN-CONTAINING PROTEIN"/>
    <property type="match status" value="1"/>
</dbReference>
<evidence type="ECO:0000256" key="2">
    <source>
        <dbReference type="ARBA" id="ARBA00023295"/>
    </source>
</evidence>
<dbReference type="PROSITE" id="PS50231">
    <property type="entry name" value="RICIN_B_LECTIN"/>
    <property type="match status" value="1"/>
</dbReference>
<dbReference type="Pfam" id="PF14200">
    <property type="entry name" value="RicinB_lectin_2"/>
    <property type="match status" value="2"/>
</dbReference>
<dbReference type="EMBL" id="CP001699">
    <property type="protein sequence ID" value="ACU59618.1"/>
    <property type="molecule type" value="Genomic_DNA"/>
</dbReference>
<organism evidence="6 7">
    <name type="scientific">Chitinophaga pinensis (strain ATCC 43595 / DSM 2588 / LMG 13176 / NBRC 15968 / NCIMB 11800 / UQM 2034)</name>
    <dbReference type="NCBI Taxonomy" id="485918"/>
    <lineage>
        <taxon>Bacteria</taxon>
        <taxon>Pseudomonadati</taxon>
        <taxon>Bacteroidota</taxon>
        <taxon>Chitinophagia</taxon>
        <taxon>Chitinophagales</taxon>
        <taxon>Chitinophagaceae</taxon>
        <taxon>Chitinophaga</taxon>
    </lineage>
</organism>
<dbReference type="GO" id="GO:0000272">
    <property type="term" value="P:polysaccharide catabolic process"/>
    <property type="evidence" value="ECO:0007669"/>
    <property type="project" value="InterPro"/>
</dbReference>
<dbReference type="CDD" id="cd23446">
    <property type="entry name" value="beta-trefoil_Ricin_1_3Gal43A"/>
    <property type="match status" value="1"/>
</dbReference>
<sequence length="491" mass="53860">MKRKIPLLAFAAMLLFACKKDIEDSAACALPIPSTAAVSAAALPSSDFKGVNWADTRDNFADDELVLSGTTINDSYATIQTKADYILSGFQTAGANTVRLPVNPPTVLGTWWQAYKGAVDKASAKNMKVLLAYWEGASSRNGLIDNTTTFWQMWDAVIAAYRSNPLIYFEVFNEPHGYSATDLLTLYNQFVTRYPGVPKNRFILDGTGYSTGVNTVGADTRFDSCMLSFHDYTWFESSKTTTADWEQPVKSLAYPGRTIVTEFGTVMTDGTNYTGAPGSNVNNTYLQGMTNSLRELGVGCVYWPGLRTGDTYSMFTANGTSLATNNNSGLTRLKYAWGTGTITPPYASFTAGVYYKVINKHSGKSLEVYNQLTTNGATIDQWDYWGGNSQQWSFNALGNNYFSIINRNSAKSLDVNGQSTVAGAAIVQWDYWAGNNQQWQIVDIGFGYYKLLNRNSGFSLDVNGQSTANGGNVIQWNWNSGANQQWQIAAP</sequence>
<evidence type="ECO:0000256" key="4">
    <source>
        <dbReference type="SAM" id="SignalP"/>
    </source>
</evidence>
<comment type="similarity">
    <text evidence="3">Belongs to the glycosyl hydrolase 5 (cellulase A) family.</text>
</comment>
<dbReference type="InterPro" id="IPR001547">
    <property type="entry name" value="Glyco_hydro_5"/>
</dbReference>
<accession>A0A979G2S9</accession>
<evidence type="ECO:0000259" key="5">
    <source>
        <dbReference type="SMART" id="SM00458"/>
    </source>
</evidence>
<proteinExistence type="inferred from homology"/>
<dbReference type="InterPro" id="IPR000772">
    <property type="entry name" value="Ricin_B_lectin"/>
</dbReference>
<dbReference type="InterPro" id="IPR035992">
    <property type="entry name" value="Ricin_B-like_lectins"/>
</dbReference>
<evidence type="ECO:0000256" key="1">
    <source>
        <dbReference type="ARBA" id="ARBA00022801"/>
    </source>
</evidence>
<evidence type="ECO:0000313" key="7">
    <source>
        <dbReference type="Proteomes" id="UP000002215"/>
    </source>
</evidence>
<feature type="domain" description="Ricin B lectin" evidence="5">
    <location>
        <begin position="352"/>
        <end position="489"/>
    </location>
</feature>
<protein>
    <submittedName>
        <fullName evidence="6">Ricin B lectin</fullName>
    </submittedName>
</protein>
<dbReference type="SUPFAM" id="SSF51445">
    <property type="entry name" value="(Trans)glycosidases"/>
    <property type="match status" value="1"/>
</dbReference>
<evidence type="ECO:0000256" key="3">
    <source>
        <dbReference type="RuleBase" id="RU361153"/>
    </source>
</evidence>
<evidence type="ECO:0000313" key="6">
    <source>
        <dbReference type="EMBL" id="ACU59618.1"/>
    </source>
</evidence>
<dbReference type="GO" id="GO:0004553">
    <property type="term" value="F:hydrolase activity, hydrolyzing O-glycosyl compounds"/>
    <property type="evidence" value="ECO:0007669"/>
    <property type="project" value="InterPro"/>
</dbReference>
<dbReference type="PANTHER" id="PTHR34142">
    <property type="entry name" value="ENDO-BETA-1,4-GLUCANASE A"/>
    <property type="match status" value="1"/>
</dbReference>